<dbReference type="SUPFAM" id="SSF89069">
    <property type="entry name" value="N-terminal, cytoplasmic domain of anti-sigmaE factor RseA"/>
    <property type="match status" value="1"/>
</dbReference>
<gene>
    <name evidence="3" type="ORF">RBH19_00210</name>
</gene>
<evidence type="ECO:0000313" key="4">
    <source>
        <dbReference type="Proteomes" id="UP001239019"/>
    </source>
</evidence>
<dbReference type="CDD" id="cd16328">
    <property type="entry name" value="RseA_N"/>
    <property type="match status" value="1"/>
</dbReference>
<dbReference type="PANTHER" id="PTHR38104">
    <property type="match status" value="1"/>
</dbReference>
<evidence type="ECO:0000256" key="1">
    <source>
        <dbReference type="SAM" id="MobiDB-lite"/>
    </source>
</evidence>
<dbReference type="Proteomes" id="UP001239019">
    <property type="component" value="Unassembled WGS sequence"/>
</dbReference>
<comment type="caution">
    <text evidence="3">The sequence shown here is derived from an EMBL/GenBank/DDBJ whole genome shotgun (WGS) entry which is preliminary data.</text>
</comment>
<protein>
    <submittedName>
        <fullName evidence="3">Sigma-E factor negative regulatory protein</fullName>
    </submittedName>
</protein>
<proteinExistence type="predicted"/>
<keyword evidence="4" id="KW-1185">Reference proteome</keyword>
<dbReference type="InterPro" id="IPR052383">
    <property type="entry name" value="Anti-sigma-E_RseA-like"/>
</dbReference>
<dbReference type="Pfam" id="PF03872">
    <property type="entry name" value="RseA_N"/>
    <property type="match status" value="1"/>
</dbReference>
<reference evidence="3 4" key="1">
    <citation type="submission" date="2023-08" db="EMBL/GenBank/DDBJ databases">
        <title>Whole-genome sequencing of halo(alkali)philic microorganisms from hypersaline lakes.</title>
        <authorList>
            <person name="Sorokin D.Y."/>
            <person name="Abbas B."/>
            <person name="Merkel A.Y."/>
        </authorList>
    </citation>
    <scope>NUCLEOTIDE SEQUENCE [LARGE SCALE GENOMIC DNA]</scope>
    <source>
        <strain evidence="3 4">AB-CW4</strain>
    </source>
</reference>
<feature type="compositionally biased region" description="Acidic residues" evidence="1">
    <location>
        <begin position="180"/>
        <end position="190"/>
    </location>
</feature>
<organism evidence="3 4">
    <name type="scientific">Natronospira bacteriovora</name>
    <dbReference type="NCBI Taxonomy" id="3069753"/>
    <lineage>
        <taxon>Bacteria</taxon>
        <taxon>Pseudomonadati</taxon>
        <taxon>Pseudomonadota</taxon>
        <taxon>Gammaproteobacteria</taxon>
        <taxon>Natronospirales</taxon>
        <taxon>Natronospiraceae</taxon>
        <taxon>Natronospira</taxon>
    </lineage>
</organism>
<dbReference type="InterPro" id="IPR005572">
    <property type="entry name" value="Anti-sigma_E_RseA_N"/>
</dbReference>
<dbReference type="RefSeq" id="WP_306726782.1">
    <property type="nucleotide sequence ID" value="NZ_JAVDDT010000001.1"/>
</dbReference>
<dbReference type="Gene3D" id="1.10.10.880">
    <property type="entry name" value="Anti sigma-E protein RseA, N-terminal domain"/>
    <property type="match status" value="1"/>
</dbReference>
<accession>A0ABU0W3C7</accession>
<dbReference type="EMBL" id="JAVDDT010000001">
    <property type="protein sequence ID" value="MDQ2068293.1"/>
    <property type="molecule type" value="Genomic_DNA"/>
</dbReference>
<feature type="compositionally biased region" description="Low complexity" evidence="1">
    <location>
        <begin position="127"/>
        <end position="138"/>
    </location>
</feature>
<dbReference type="InterPro" id="IPR036147">
    <property type="entry name" value="Anti-sigma_E_RseA_N_sf"/>
</dbReference>
<evidence type="ECO:0000313" key="3">
    <source>
        <dbReference type="EMBL" id="MDQ2068293.1"/>
    </source>
</evidence>
<dbReference type="PANTHER" id="PTHR38104:SF1">
    <property type="entry name" value="ANTI-SIGMA-E FACTOR RSEA"/>
    <property type="match status" value="1"/>
</dbReference>
<evidence type="ECO:0000259" key="2">
    <source>
        <dbReference type="Pfam" id="PF03872"/>
    </source>
</evidence>
<feature type="domain" description="Anti sigma-E protein RseA N-terminal" evidence="2">
    <location>
        <begin position="6"/>
        <end position="82"/>
    </location>
</feature>
<name>A0ABU0W3C7_9GAMM</name>
<feature type="region of interest" description="Disordered" evidence="1">
    <location>
        <begin position="127"/>
        <end position="196"/>
    </location>
</feature>
<sequence>MSERLREQISALMDGELDDGEARLLVRRFEKDPELRDVWDRYQRCARLVEAGADSGMTLVGPEFSRSVMAGIEREHASTAPPPRWREWLRPVAGLAVAAGVATVALIGLQGEHFNDVPERVEVVPGAASEASPWPASARFSPASAGTRLSIEDSDPWQRLHTYRVNHTDQAAGLRRIEQDEPDSRDESEESGANPQ</sequence>